<evidence type="ECO:0000313" key="3">
    <source>
        <dbReference type="Proteomes" id="UP000300879"/>
    </source>
</evidence>
<gene>
    <name evidence="2" type="ORF">E6C60_1466</name>
</gene>
<keyword evidence="3" id="KW-1185">Reference proteome</keyword>
<feature type="compositionally biased region" description="Basic and acidic residues" evidence="1">
    <location>
        <begin position="88"/>
        <end position="107"/>
    </location>
</feature>
<feature type="compositionally biased region" description="Basic and acidic residues" evidence="1">
    <location>
        <begin position="40"/>
        <end position="56"/>
    </location>
</feature>
<dbReference type="EMBL" id="CP040396">
    <property type="protein sequence ID" value="QCT02182.1"/>
    <property type="molecule type" value="Genomic_DNA"/>
</dbReference>
<sequence>MEWILDKLYLVAIAGYFLFSFLGRSGKSDDKPTRMPTFGNERRNERQPSKRAEPADQHAGPGKVAESTNDSRSRRETREEEYVSPYHEQQEYRNPYEDSASRMESAARELSPQKVSEGLDDRKRQMQRDLEGVFAELDQTASRRPSPLKEEDSMQEERGLSKSQLQERATQGVIWSEILGPPRAKRPLGRRR</sequence>
<proteinExistence type="predicted"/>
<accession>A0A4P8XHZ0</accession>
<protein>
    <submittedName>
        <fullName evidence="2">Uncharacterized protein</fullName>
    </submittedName>
</protein>
<name>A0A4P8XHZ0_9BACL</name>
<feature type="compositionally biased region" description="Basic and acidic residues" evidence="1">
    <location>
        <begin position="117"/>
        <end position="131"/>
    </location>
</feature>
<dbReference type="RefSeq" id="WP_138225242.1">
    <property type="nucleotide sequence ID" value="NZ_CP040396.1"/>
</dbReference>
<dbReference type="AlphaFoldDB" id="A0A4P8XHZ0"/>
<feature type="compositionally biased region" description="Basic and acidic residues" evidence="1">
    <location>
        <begin position="147"/>
        <end position="160"/>
    </location>
</feature>
<dbReference type="Proteomes" id="UP000300879">
    <property type="component" value="Chromosome"/>
</dbReference>
<feature type="region of interest" description="Disordered" evidence="1">
    <location>
        <begin position="26"/>
        <end position="192"/>
    </location>
</feature>
<organism evidence="2 3">
    <name type="scientific">Paenibacillus algicola</name>
    <dbReference type="NCBI Taxonomy" id="2565926"/>
    <lineage>
        <taxon>Bacteria</taxon>
        <taxon>Bacillati</taxon>
        <taxon>Bacillota</taxon>
        <taxon>Bacilli</taxon>
        <taxon>Bacillales</taxon>
        <taxon>Paenibacillaceae</taxon>
        <taxon>Paenibacillus</taxon>
    </lineage>
</organism>
<feature type="compositionally biased region" description="Basic residues" evidence="1">
    <location>
        <begin position="183"/>
        <end position="192"/>
    </location>
</feature>
<evidence type="ECO:0000313" key="2">
    <source>
        <dbReference type="EMBL" id="QCT02182.1"/>
    </source>
</evidence>
<evidence type="ECO:0000256" key="1">
    <source>
        <dbReference type="SAM" id="MobiDB-lite"/>
    </source>
</evidence>
<dbReference type="OrthoDB" id="1798639at2"/>
<dbReference type="KEGG" id="palo:E6C60_1466"/>
<feature type="compositionally biased region" description="Basic and acidic residues" evidence="1">
    <location>
        <begin position="69"/>
        <end position="81"/>
    </location>
</feature>
<reference evidence="2 3" key="1">
    <citation type="submission" date="2019-05" db="EMBL/GenBank/DDBJ databases">
        <authorList>
            <person name="Chen C."/>
        </authorList>
    </citation>
    <scope>NUCLEOTIDE SEQUENCE [LARGE SCALE GENOMIC DNA]</scope>
    <source>
        <strain evidence="2 3">HB172198</strain>
    </source>
</reference>